<proteinExistence type="predicted"/>
<accession>A0AAW7XRH4</accession>
<evidence type="ECO:0000313" key="2">
    <source>
        <dbReference type="Proteomes" id="UP001169823"/>
    </source>
</evidence>
<sequence length="169" mass="18964">MLTVSQADIANVLNVTRNTVTARTRPLHYTIGPFGQRRYQLADVLPTLKEREHPLVPALFDVADGTEELFVGDDAIPRARRLEAWLQGEQRERLFGAQVAFTNALAASVQSSVLFEHIDALRLRLALHDDVLRWTVLADAAALPPFEHFALPFAITNARYETIFDKETA</sequence>
<dbReference type="Proteomes" id="UP001169823">
    <property type="component" value="Unassembled WGS sequence"/>
</dbReference>
<dbReference type="AlphaFoldDB" id="A0AAW7XRH4"/>
<gene>
    <name evidence="1" type="ORF">Q4494_00890</name>
</gene>
<protein>
    <recommendedName>
        <fullName evidence="3">DNA-binding protein</fullName>
    </recommendedName>
</protein>
<comment type="caution">
    <text evidence="1">The sequence shown here is derived from an EMBL/GenBank/DDBJ whole genome shotgun (WGS) entry which is preliminary data.</text>
</comment>
<reference evidence="1" key="1">
    <citation type="submission" date="2023-07" db="EMBL/GenBank/DDBJ databases">
        <title>Genome content predicts the carbon catabolic preferences of heterotrophic bacteria.</title>
        <authorList>
            <person name="Gralka M."/>
        </authorList>
    </citation>
    <scope>NUCLEOTIDE SEQUENCE</scope>
    <source>
        <strain evidence="1">I2M02</strain>
    </source>
</reference>
<name>A0AAW7XRH4_9RHOB</name>
<evidence type="ECO:0008006" key="3">
    <source>
        <dbReference type="Google" id="ProtNLM"/>
    </source>
</evidence>
<dbReference type="EMBL" id="JAUOPJ010000001">
    <property type="protein sequence ID" value="MDO6455619.1"/>
    <property type="molecule type" value="Genomic_DNA"/>
</dbReference>
<organism evidence="1 2">
    <name type="scientific">Celeribacter halophilus</name>
    <dbReference type="NCBI Taxonomy" id="576117"/>
    <lineage>
        <taxon>Bacteria</taxon>
        <taxon>Pseudomonadati</taxon>
        <taxon>Pseudomonadota</taxon>
        <taxon>Alphaproteobacteria</taxon>
        <taxon>Rhodobacterales</taxon>
        <taxon>Roseobacteraceae</taxon>
        <taxon>Celeribacter</taxon>
    </lineage>
</organism>
<evidence type="ECO:0000313" key="1">
    <source>
        <dbReference type="EMBL" id="MDO6455619.1"/>
    </source>
</evidence>
<dbReference type="RefSeq" id="WP_303493946.1">
    <property type="nucleotide sequence ID" value="NZ_JAUOPJ010000001.1"/>
</dbReference>